<keyword evidence="3" id="KW-0560">Oxidoreductase</keyword>
<reference evidence="6" key="1">
    <citation type="journal article" date="2017" name="bioRxiv">
        <title>Conservation of a gene cluster reveals novel cercosporin biosynthetic mechanisms and extends production to the genus Colletotrichum.</title>
        <authorList>
            <person name="de Jonge R."/>
            <person name="Ebert M.K."/>
            <person name="Huitt-Roehl C.R."/>
            <person name="Pal P."/>
            <person name="Suttle J.C."/>
            <person name="Spanner R.E."/>
            <person name="Neubauer J.D."/>
            <person name="Jurick W.M.II."/>
            <person name="Stott K.A."/>
            <person name="Secor G.A."/>
            <person name="Thomma B.P.H.J."/>
            <person name="Van de Peer Y."/>
            <person name="Townsend C.A."/>
            <person name="Bolton M.D."/>
        </authorList>
    </citation>
    <scope>NUCLEOTIDE SEQUENCE [LARGE SCALE GENOMIC DNA]</scope>
    <source>
        <strain evidence="6">CBS538.71</strain>
    </source>
</reference>
<dbReference type="InterPro" id="IPR002347">
    <property type="entry name" value="SDR_fam"/>
</dbReference>
<feature type="domain" description="Ketoreductase" evidence="4">
    <location>
        <begin position="8"/>
        <end position="182"/>
    </location>
</feature>
<dbReference type="InterPro" id="IPR036291">
    <property type="entry name" value="NAD(P)-bd_dom_sf"/>
</dbReference>
<comment type="caution">
    <text evidence="5">The sequence shown here is derived from an EMBL/GenBank/DDBJ whole genome shotgun (WGS) entry which is preliminary data.</text>
</comment>
<dbReference type="AlphaFoldDB" id="A0A2S6C1W3"/>
<proteinExistence type="inferred from homology"/>
<keyword evidence="6" id="KW-1185">Reference proteome</keyword>
<name>A0A2S6C1W3_9PEZI</name>
<accession>A0A2S6C1W3</accession>
<evidence type="ECO:0000256" key="3">
    <source>
        <dbReference type="ARBA" id="ARBA00023002"/>
    </source>
</evidence>
<dbReference type="InterPro" id="IPR051687">
    <property type="entry name" value="Peroxisomal_Beta-Oxidation"/>
</dbReference>
<evidence type="ECO:0000313" key="6">
    <source>
        <dbReference type="Proteomes" id="UP000237631"/>
    </source>
</evidence>
<evidence type="ECO:0000313" key="5">
    <source>
        <dbReference type="EMBL" id="PPJ53709.1"/>
    </source>
</evidence>
<comment type="similarity">
    <text evidence="1">Belongs to the short-chain dehydrogenases/reductases (SDR) family.</text>
</comment>
<dbReference type="PRINTS" id="PR00081">
    <property type="entry name" value="GDHRDH"/>
</dbReference>
<dbReference type="Proteomes" id="UP000237631">
    <property type="component" value="Unassembled WGS sequence"/>
</dbReference>
<keyword evidence="2" id="KW-0521">NADP</keyword>
<dbReference type="Pfam" id="PF00106">
    <property type="entry name" value="adh_short"/>
    <property type="match status" value="2"/>
</dbReference>
<sequence length="600" mass="65415">MALRFDDQVIIVTGAGSGLGKAYALFFASRGASVVVNDSDPSTAAQVDQQIIQAGGKAVLDTTSVEQGDKIIDTALQKFGAVHVLINNAGILRDVSFGKMTDEHHYLSCKGTYKTTQAAWKTFRKQKYGRVILTSSAAGLYGSFGQCNYSAAKSAMIGLGETLAKEGAKYNILTNIIAPIAASRMTATVMPEKLLEHLPPSWIVPLVAVLTHKANTENGSLFELGGGHMSRLRWQRSGGALLKCDETLMPSAILKRWDAVNDFSQAEYPSTVADLVSKLKESQRLPPNKPGPWATILSLARKTRSLSRGQNDAVGPKRVVEEIRKHGYGHAIPIKASAEDGELLIKTAIDAFGRIDILINNAGILRDKSFQNMNDGNWDAVYNVHLRSTYKTARAAFPYMKKQGYGRIVNTTSTSGIYGSFGQSNYAAAVSLNHKKCVSIFVNSILTATENRHSRLLQIPSPRRQKYNIRVTCISPSAGTALTRSVLPEEVAQGRKPDYVAPIVLLLCSDQLPSGVDGQIFEAGCGWQAQTRLQRSKGYDFSLKDRVASPEDVLKRWHDIVDFTSQTSIPEAASDTRMRIMANIERAGEHNVTGRPTVKL</sequence>
<dbReference type="OrthoDB" id="3592703at2759"/>
<dbReference type="FunFam" id="3.40.50.720:FF:000084">
    <property type="entry name" value="Short-chain dehydrogenase reductase"/>
    <property type="match status" value="1"/>
</dbReference>
<dbReference type="InterPro" id="IPR020904">
    <property type="entry name" value="Sc_DH/Rdtase_CS"/>
</dbReference>
<protein>
    <recommendedName>
        <fullName evidence="4">Ketoreductase domain-containing protein</fullName>
    </recommendedName>
</protein>
<dbReference type="PANTHER" id="PTHR45024">
    <property type="entry name" value="DEHYDROGENASES, SHORT CHAIN"/>
    <property type="match status" value="1"/>
</dbReference>
<evidence type="ECO:0000259" key="4">
    <source>
        <dbReference type="SMART" id="SM00822"/>
    </source>
</evidence>
<dbReference type="PRINTS" id="PR00080">
    <property type="entry name" value="SDRFAMILY"/>
</dbReference>
<dbReference type="SUPFAM" id="SSF51735">
    <property type="entry name" value="NAD(P)-binding Rossmann-fold domains"/>
    <property type="match status" value="2"/>
</dbReference>
<dbReference type="GO" id="GO:0016491">
    <property type="term" value="F:oxidoreductase activity"/>
    <property type="evidence" value="ECO:0007669"/>
    <property type="project" value="UniProtKB-KW"/>
</dbReference>
<dbReference type="STRING" id="357750.A0A2S6C1W3"/>
<dbReference type="SMART" id="SM00822">
    <property type="entry name" value="PKS_KR"/>
    <property type="match status" value="1"/>
</dbReference>
<organism evidence="5 6">
    <name type="scientific">Cercospora berteroae</name>
    <dbReference type="NCBI Taxonomy" id="357750"/>
    <lineage>
        <taxon>Eukaryota</taxon>
        <taxon>Fungi</taxon>
        <taxon>Dikarya</taxon>
        <taxon>Ascomycota</taxon>
        <taxon>Pezizomycotina</taxon>
        <taxon>Dothideomycetes</taxon>
        <taxon>Dothideomycetidae</taxon>
        <taxon>Mycosphaerellales</taxon>
        <taxon>Mycosphaerellaceae</taxon>
        <taxon>Cercospora</taxon>
    </lineage>
</organism>
<dbReference type="PROSITE" id="PS00061">
    <property type="entry name" value="ADH_SHORT"/>
    <property type="match status" value="1"/>
</dbReference>
<evidence type="ECO:0000256" key="1">
    <source>
        <dbReference type="ARBA" id="ARBA00006484"/>
    </source>
</evidence>
<dbReference type="EMBL" id="PNEN01000577">
    <property type="protein sequence ID" value="PPJ53709.1"/>
    <property type="molecule type" value="Genomic_DNA"/>
</dbReference>
<dbReference type="InterPro" id="IPR057326">
    <property type="entry name" value="KR_dom"/>
</dbReference>
<dbReference type="Gene3D" id="1.10.287.4290">
    <property type="match status" value="2"/>
</dbReference>
<dbReference type="CDD" id="cd05353">
    <property type="entry name" value="hydroxyacyl-CoA-like_DH_SDR_c-like"/>
    <property type="match status" value="1"/>
</dbReference>
<gene>
    <name evidence="5" type="ORF">CBER1_00789</name>
</gene>
<dbReference type="Gene3D" id="3.40.50.720">
    <property type="entry name" value="NAD(P)-binding Rossmann-like Domain"/>
    <property type="match status" value="2"/>
</dbReference>
<dbReference type="PANTHER" id="PTHR45024:SF2">
    <property type="entry name" value="SCP2 DOMAIN-CONTAINING PROTEIN"/>
    <property type="match status" value="1"/>
</dbReference>
<evidence type="ECO:0000256" key="2">
    <source>
        <dbReference type="ARBA" id="ARBA00022857"/>
    </source>
</evidence>